<dbReference type="InterPro" id="IPR014001">
    <property type="entry name" value="Helicase_ATP-bd"/>
</dbReference>
<dbReference type="InterPro" id="IPR038718">
    <property type="entry name" value="SNF2-like_sf"/>
</dbReference>
<feature type="region of interest" description="Disordered" evidence="4">
    <location>
        <begin position="1001"/>
        <end position="1021"/>
    </location>
</feature>
<evidence type="ECO:0000256" key="4">
    <source>
        <dbReference type="SAM" id="MobiDB-lite"/>
    </source>
</evidence>
<evidence type="ECO:0000259" key="5">
    <source>
        <dbReference type="PROSITE" id="PS51192"/>
    </source>
</evidence>
<dbReference type="InterPro" id="IPR027417">
    <property type="entry name" value="P-loop_NTPase"/>
</dbReference>
<dbReference type="GO" id="GO:0005634">
    <property type="term" value="C:nucleus"/>
    <property type="evidence" value="ECO:0007669"/>
    <property type="project" value="TreeGrafter"/>
</dbReference>
<sequence>MTRKNDRVEAADEAKGRAAREIAENDRRAKGLAEDQAVVEEPGKIRVVLTKCPRVRELEMQQGCEGVAPPPTTLQAFLRHCHSQFGLHRERDPVDQFHLSVMDGEERRALATDADIRGAMRSEYDVVLGLDHTHIPPPNAVDDDGSPGYYPVRGTRIGRYEAYGRFVERSMLEAQGLIDQVVQLGKDDFEATVETGVLDMTEREMEQARAEAFDDGTLANLGEMSRRAVDELRADSKHTLKDMRRAEEILAAHLRDPTTGALHQIANRMPTHRMMVDNAMVEGKEHLPLQKLGLAMMLEKEQTHHFGILADAIGSGKTQQLQALIIALIESERIKGTSQNLPSLVVVPTPLVKKTLEELHDELGCDFRVLRHGKHAKSPGVDPYTVTPVSFDKHNIAWQGFVGLSGLQPASHNVVVTSYCELGRLRRNFPDARKLEGLVARVICDEGHYLRNGEATWAGQFLIALRARSFWLFTGSPVVNSLADLGNYLVFAPKHEEWAEAVDRNCSRDDGEPDEDYMKCGMYYNACKVANSLPFGDAKEPAEPDHPAFQNSDDWKPRPEGIGNLTHEDKWAYLRRGRCKEWPAKMFWNTHNRKTSLSPHQRYRETPGRKDYYQHPLPAVHGPQNAPWRNEPIYDTYDPLNKNCFHCLTIHGFNFWIRRHVLLSKQGESKTHATIAIRRLSIIWHELVICRNHQSTYIDTDGVEKPGMPKIKAMTVERHKLRFGAETLEMFRANVGRIGDDTDFDFRALADGSGATMGSQYPEVHFRDAEDDDSGESPARPLIEKRLSFHHQVLALIAHPAFYNFRRHSAEEWATGFREMSLAYLVWEMRGSRACAVENEPDPFGDDWRDVSSTKRKTIVFYQSAKVGEWLHKILGFLGIGSIILTSSTVADARYQLVSENFNRGDRNYVLLCPFALRMEGLNVYYKCANVICLDAPATQAIFERAIGRVHRPFQTHEQLVTRYFVSGTWAAIEEHRLYNKGLDDAKLLQNGYIRAQLTDPEEEQRALGKGKGAAYRDAEE</sequence>
<dbReference type="Proteomes" id="UP000309340">
    <property type="component" value="Unassembled WGS sequence"/>
</dbReference>
<gene>
    <name evidence="6" type="ORF">B0A55_04459</name>
</gene>
<proteinExistence type="predicted"/>
<feature type="region of interest" description="Disordered" evidence="4">
    <location>
        <begin position="541"/>
        <end position="560"/>
    </location>
</feature>
<dbReference type="InterPro" id="IPR000330">
    <property type="entry name" value="SNF2_N"/>
</dbReference>
<dbReference type="SUPFAM" id="SSF52540">
    <property type="entry name" value="P-loop containing nucleoside triphosphate hydrolases"/>
    <property type="match status" value="2"/>
</dbReference>
<dbReference type="Gene3D" id="3.40.50.10810">
    <property type="entry name" value="Tandem AAA-ATPase domain"/>
    <property type="match status" value="1"/>
</dbReference>
<evidence type="ECO:0000256" key="1">
    <source>
        <dbReference type="ARBA" id="ARBA00022741"/>
    </source>
</evidence>
<dbReference type="STRING" id="329884.A0A4U0XJ65"/>
<keyword evidence="2" id="KW-0378">Hydrolase</keyword>
<dbReference type="OrthoDB" id="10689598at2759"/>
<feature type="domain" description="Helicase ATP-binding" evidence="5">
    <location>
        <begin position="298"/>
        <end position="495"/>
    </location>
</feature>
<comment type="caution">
    <text evidence="6">The sequence shown here is derived from an EMBL/GenBank/DDBJ whole genome shotgun (WGS) entry which is preliminary data.</text>
</comment>
<dbReference type="InterPro" id="IPR050628">
    <property type="entry name" value="SNF2_RAD54_helicase_TF"/>
</dbReference>
<dbReference type="GO" id="GO:0008094">
    <property type="term" value="F:ATP-dependent activity, acting on DNA"/>
    <property type="evidence" value="ECO:0007669"/>
    <property type="project" value="TreeGrafter"/>
</dbReference>
<keyword evidence="1" id="KW-0547">Nucleotide-binding</keyword>
<dbReference type="PANTHER" id="PTHR45626">
    <property type="entry name" value="TRANSCRIPTION TERMINATION FACTOR 2-RELATED"/>
    <property type="match status" value="1"/>
</dbReference>
<dbReference type="SMART" id="SM00487">
    <property type="entry name" value="DEXDc"/>
    <property type="match status" value="1"/>
</dbReference>
<evidence type="ECO:0000313" key="7">
    <source>
        <dbReference type="Proteomes" id="UP000309340"/>
    </source>
</evidence>
<reference evidence="6 7" key="1">
    <citation type="submission" date="2017-03" db="EMBL/GenBank/DDBJ databases">
        <title>Genomes of endolithic fungi from Antarctica.</title>
        <authorList>
            <person name="Coleine C."/>
            <person name="Masonjones S."/>
            <person name="Stajich J.E."/>
        </authorList>
    </citation>
    <scope>NUCLEOTIDE SEQUENCE [LARGE SCALE GENOMIC DNA]</scope>
    <source>
        <strain evidence="6 7">CCFEE 5184</strain>
    </source>
</reference>
<dbReference type="AlphaFoldDB" id="A0A4U0XJ65"/>
<feature type="region of interest" description="Disordered" evidence="4">
    <location>
        <begin position="1"/>
        <end position="32"/>
    </location>
</feature>
<dbReference type="EMBL" id="NAJQ01000144">
    <property type="protein sequence ID" value="TKA77160.1"/>
    <property type="molecule type" value="Genomic_DNA"/>
</dbReference>
<keyword evidence="3" id="KW-0067">ATP-binding</keyword>
<accession>A0A4U0XJ65</accession>
<dbReference type="GO" id="GO:0005524">
    <property type="term" value="F:ATP binding"/>
    <property type="evidence" value="ECO:0007669"/>
    <property type="project" value="UniProtKB-KW"/>
</dbReference>
<dbReference type="GO" id="GO:0016787">
    <property type="term" value="F:hydrolase activity"/>
    <property type="evidence" value="ECO:0007669"/>
    <property type="project" value="UniProtKB-KW"/>
</dbReference>
<evidence type="ECO:0000256" key="2">
    <source>
        <dbReference type="ARBA" id="ARBA00022801"/>
    </source>
</evidence>
<organism evidence="6 7">
    <name type="scientific">Friedmanniomyces simplex</name>
    <dbReference type="NCBI Taxonomy" id="329884"/>
    <lineage>
        <taxon>Eukaryota</taxon>
        <taxon>Fungi</taxon>
        <taxon>Dikarya</taxon>
        <taxon>Ascomycota</taxon>
        <taxon>Pezizomycotina</taxon>
        <taxon>Dothideomycetes</taxon>
        <taxon>Dothideomycetidae</taxon>
        <taxon>Mycosphaerellales</taxon>
        <taxon>Teratosphaeriaceae</taxon>
        <taxon>Friedmanniomyces</taxon>
    </lineage>
</organism>
<name>A0A4U0XJ65_9PEZI</name>
<keyword evidence="7" id="KW-1185">Reference proteome</keyword>
<evidence type="ECO:0000256" key="3">
    <source>
        <dbReference type="ARBA" id="ARBA00022840"/>
    </source>
</evidence>
<dbReference type="GO" id="GO:0006281">
    <property type="term" value="P:DNA repair"/>
    <property type="evidence" value="ECO:0007669"/>
    <property type="project" value="TreeGrafter"/>
</dbReference>
<dbReference type="PROSITE" id="PS51192">
    <property type="entry name" value="HELICASE_ATP_BIND_1"/>
    <property type="match status" value="1"/>
</dbReference>
<protein>
    <recommendedName>
        <fullName evidence="5">Helicase ATP-binding domain-containing protein</fullName>
    </recommendedName>
</protein>
<dbReference type="Pfam" id="PF00176">
    <property type="entry name" value="SNF2-rel_dom"/>
    <property type="match status" value="1"/>
</dbReference>
<evidence type="ECO:0000313" key="6">
    <source>
        <dbReference type="EMBL" id="TKA77160.1"/>
    </source>
</evidence>
<dbReference type="Gene3D" id="3.40.50.300">
    <property type="entry name" value="P-loop containing nucleotide triphosphate hydrolases"/>
    <property type="match status" value="1"/>
</dbReference>